<dbReference type="Gene3D" id="3.40.50.1820">
    <property type="entry name" value="alpha/beta hydrolase"/>
    <property type="match status" value="1"/>
</dbReference>
<protein>
    <submittedName>
        <fullName evidence="4">Dienelactone hydrolase family protein</fullName>
    </submittedName>
</protein>
<evidence type="ECO:0000256" key="1">
    <source>
        <dbReference type="ARBA" id="ARBA00006499"/>
    </source>
</evidence>
<dbReference type="Proteomes" id="UP001629156">
    <property type="component" value="Unassembled WGS sequence"/>
</dbReference>
<reference evidence="4 5" key="1">
    <citation type="submission" date="2024-06" db="EMBL/GenBank/DDBJ databases">
        <authorList>
            <person name="Kaempfer P."/>
            <person name="Viver T."/>
        </authorList>
    </citation>
    <scope>NUCLEOTIDE SEQUENCE [LARGE SCALE GENOMIC DNA]</scope>
    <source>
        <strain evidence="4 5">ST-119</strain>
    </source>
</reference>
<evidence type="ECO:0000256" key="2">
    <source>
        <dbReference type="ARBA" id="ARBA00022801"/>
    </source>
</evidence>
<evidence type="ECO:0000259" key="3">
    <source>
        <dbReference type="Pfam" id="PF02230"/>
    </source>
</evidence>
<comment type="similarity">
    <text evidence="1">Belongs to the AB hydrolase superfamily. AB hydrolase 2 family.</text>
</comment>
<keyword evidence="2 4" id="KW-0378">Hydrolase</keyword>
<name>A0ABW8YRF2_9FLAO</name>
<gene>
    <name evidence="4" type="ORF">ABS766_00395</name>
</gene>
<dbReference type="InterPro" id="IPR050565">
    <property type="entry name" value="LYPA1-2/EST-like"/>
</dbReference>
<evidence type="ECO:0000313" key="5">
    <source>
        <dbReference type="Proteomes" id="UP001629156"/>
    </source>
</evidence>
<dbReference type="PANTHER" id="PTHR10655:SF17">
    <property type="entry name" value="LYSOPHOSPHOLIPASE-LIKE PROTEIN 1"/>
    <property type="match status" value="1"/>
</dbReference>
<keyword evidence="5" id="KW-1185">Reference proteome</keyword>
<organism evidence="4 5">
    <name type="scientific">Flavobacterium rhizosphaerae</name>
    <dbReference type="NCBI Taxonomy" id="3163298"/>
    <lineage>
        <taxon>Bacteria</taxon>
        <taxon>Pseudomonadati</taxon>
        <taxon>Bacteroidota</taxon>
        <taxon>Flavobacteriia</taxon>
        <taxon>Flavobacteriales</taxon>
        <taxon>Flavobacteriaceae</taxon>
        <taxon>Flavobacterium</taxon>
    </lineage>
</organism>
<dbReference type="InterPro" id="IPR029058">
    <property type="entry name" value="AB_hydrolase_fold"/>
</dbReference>
<comment type="caution">
    <text evidence="4">The sequence shown here is derived from an EMBL/GenBank/DDBJ whole genome shotgun (WGS) entry which is preliminary data.</text>
</comment>
<dbReference type="GO" id="GO:0016787">
    <property type="term" value="F:hydrolase activity"/>
    <property type="evidence" value="ECO:0007669"/>
    <property type="project" value="UniProtKB-KW"/>
</dbReference>
<dbReference type="EMBL" id="JBELPZ010000001">
    <property type="protein sequence ID" value="MFL9842863.1"/>
    <property type="molecule type" value="Genomic_DNA"/>
</dbReference>
<accession>A0ABW8YRF2</accession>
<evidence type="ECO:0000313" key="4">
    <source>
        <dbReference type="EMBL" id="MFL9842863.1"/>
    </source>
</evidence>
<sequence length="204" mass="21966">MKNVITAGVSLAEAEKALIMIHGRGAAAQDILSIANYLDVENFALVAPQAAGNTWYPLSFLATPQQNEPYLSNALSLLADVVSDIESNGIVKNNIYFLGFSQGACLTAEFTARNAAKYGGVVIFTGGLIGDTLYTENYKGNFAGTPVFIGTSNPDFHVPVARVTATEEVFKKMGAHVTLKIYENMPHTISQDEIDNANKLVFKK</sequence>
<dbReference type="PANTHER" id="PTHR10655">
    <property type="entry name" value="LYSOPHOSPHOLIPASE-RELATED"/>
    <property type="match status" value="1"/>
</dbReference>
<dbReference type="RefSeq" id="WP_408083090.1">
    <property type="nucleotide sequence ID" value="NZ_JBELPZ010000001.1"/>
</dbReference>
<dbReference type="Pfam" id="PF02230">
    <property type="entry name" value="Abhydrolase_2"/>
    <property type="match status" value="1"/>
</dbReference>
<feature type="domain" description="Phospholipase/carboxylesterase/thioesterase" evidence="3">
    <location>
        <begin position="13"/>
        <end position="199"/>
    </location>
</feature>
<proteinExistence type="inferred from homology"/>
<dbReference type="SUPFAM" id="SSF53474">
    <property type="entry name" value="alpha/beta-Hydrolases"/>
    <property type="match status" value="1"/>
</dbReference>
<dbReference type="InterPro" id="IPR003140">
    <property type="entry name" value="PLipase/COase/thioEstase"/>
</dbReference>